<name>A0A7X6DCR8_9BURK</name>
<dbReference type="Pfam" id="PF02566">
    <property type="entry name" value="OsmC"/>
    <property type="match status" value="1"/>
</dbReference>
<protein>
    <submittedName>
        <fullName evidence="2">OsmC family protein</fullName>
    </submittedName>
</protein>
<dbReference type="Gene3D" id="3.30.300.20">
    <property type="match status" value="1"/>
</dbReference>
<dbReference type="AlphaFoldDB" id="A0A7X6DCR8"/>
<dbReference type="PANTHER" id="PTHR39624:SF2">
    <property type="entry name" value="OSMC-LIKE PROTEIN"/>
    <property type="match status" value="1"/>
</dbReference>
<dbReference type="InterPro" id="IPR022742">
    <property type="entry name" value="Hydrolase_4"/>
</dbReference>
<dbReference type="Proteomes" id="UP000521868">
    <property type="component" value="Unassembled WGS sequence"/>
</dbReference>
<reference evidence="2 3" key="1">
    <citation type="journal article" date="2020" name="Nature">
        <title>Bacterial chemolithoautotrophy via manganese oxidation.</title>
        <authorList>
            <person name="Yu H."/>
            <person name="Leadbetter J.R."/>
        </authorList>
    </citation>
    <scope>NUCLEOTIDE SEQUENCE [LARGE SCALE GENOMIC DNA]</scope>
    <source>
        <strain evidence="2 3">RBP-1</strain>
    </source>
</reference>
<dbReference type="EMBL" id="VTOX01000001">
    <property type="protein sequence ID" value="NKE64782.1"/>
    <property type="molecule type" value="Genomic_DNA"/>
</dbReference>
<sequence length="407" mass="43244">MPSARVEFTGSLGHPLAGRLDTPDGTPRAWAVFAHCFTCSKDSKAAAYIARALAEAGFGVLRFDFTGLGGSGGDFGNTHFSSNVDDLVAAADWLRATHGEPALLVGHSLGGAAVLAAAHRIADARAVATLGAPFDPAHVTRHLGKDLAVIEAQGEARVTLGGREFPVRREFVEDVTGQPQAERIRSLRRPLLVLHAPGDTVVDVDNARRIFEQALHPKSFVSLDGADHLLANAADARFAAGVIAAWAGRYLPEQSASAPAAHEALPGGTVRVSERGTGAFAVSIQAGRHTLVGDEPVAAGGDDLGPSPYELLLAALGECTVMTLRMYARRKQWPLENTRVTLTHDKIHAADCEDCETKDGKLDRIERAIELVGPLDDAQRARLMEIADMCPVHRTLHSEVKVVTRAA</sequence>
<evidence type="ECO:0000259" key="1">
    <source>
        <dbReference type="Pfam" id="PF12146"/>
    </source>
</evidence>
<feature type="domain" description="Serine aminopeptidase S33" evidence="1">
    <location>
        <begin position="27"/>
        <end position="137"/>
    </location>
</feature>
<organism evidence="2 3">
    <name type="scientific">Ramlibacter lithotrophicus</name>
    <dbReference type="NCBI Taxonomy" id="2606681"/>
    <lineage>
        <taxon>Bacteria</taxon>
        <taxon>Pseudomonadati</taxon>
        <taxon>Pseudomonadota</taxon>
        <taxon>Betaproteobacteria</taxon>
        <taxon>Burkholderiales</taxon>
        <taxon>Comamonadaceae</taxon>
        <taxon>Ramlibacter</taxon>
    </lineage>
</organism>
<dbReference type="PANTHER" id="PTHR39624">
    <property type="entry name" value="PROTEIN INVOLVED IN RIMO-MEDIATED BETA-METHYLTHIOLATION OF RIBOSOMAL PROTEIN S12 YCAO"/>
    <property type="match status" value="1"/>
</dbReference>
<evidence type="ECO:0000313" key="2">
    <source>
        <dbReference type="EMBL" id="NKE64782.1"/>
    </source>
</evidence>
<dbReference type="SUPFAM" id="SSF82784">
    <property type="entry name" value="OsmC-like"/>
    <property type="match status" value="1"/>
</dbReference>
<accession>A0A7X6DCR8</accession>
<keyword evidence="3" id="KW-1185">Reference proteome</keyword>
<dbReference type="Pfam" id="PF12146">
    <property type="entry name" value="Hydrolase_4"/>
    <property type="match status" value="1"/>
</dbReference>
<evidence type="ECO:0000313" key="3">
    <source>
        <dbReference type="Proteomes" id="UP000521868"/>
    </source>
</evidence>
<dbReference type="Gene3D" id="3.40.50.1820">
    <property type="entry name" value="alpha/beta hydrolase"/>
    <property type="match status" value="1"/>
</dbReference>
<dbReference type="SUPFAM" id="SSF53474">
    <property type="entry name" value="alpha/beta-Hydrolases"/>
    <property type="match status" value="1"/>
</dbReference>
<dbReference type="InterPro" id="IPR003718">
    <property type="entry name" value="OsmC/Ohr_fam"/>
</dbReference>
<dbReference type="InterPro" id="IPR029058">
    <property type="entry name" value="AB_hydrolase_fold"/>
</dbReference>
<dbReference type="RefSeq" id="WP_168105842.1">
    <property type="nucleotide sequence ID" value="NZ_VTOX01000001.1"/>
</dbReference>
<proteinExistence type="predicted"/>
<comment type="caution">
    <text evidence="2">The sequence shown here is derived from an EMBL/GenBank/DDBJ whole genome shotgun (WGS) entry which is preliminary data.</text>
</comment>
<gene>
    <name evidence="2" type="ORF">RAMLITH_03025</name>
</gene>
<dbReference type="InterPro" id="IPR036102">
    <property type="entry name" value="OsmC/Ohrsf"/>
</dbReference>
<dbReference type="InterPro" id="IPR015946">
    <property type="entry name" value="KH_dom-like_a/b"/>
</dbReference>